<evidence type="ECO:0000313" key="1">
    <source>
        <dbReference type="EMBL" id="KAJ8490364.1"/>
    </source>
</evidence>
<sequence>MRSRPLFLCGPAPRRRSRNWCTQLIHARVFDGMRKRGWRELDGAFITKSFYVSRMATGGAGSRDDLDLDHVNGIPSCRCWGRGPTLHHRAVDATTPRKAAVDNGRNCGWRIKRWWCCDSEMACCEFSVQYSDPKGLRAKMMHNTQNPKRTQRLLLQNATEKAQKVC</sequence>
<accession>A0AAV8QXR1</accession>
<name>A0AAV8QXR1_ENSVE</name>
<evidence type="ECO:0000313" key="2">
    <source>
        <dbReference type="Proteomes" id="UP001222027"/>
    </source>
</evidence>
<organism evidence="1 2">
    <name type="scientific">Ensete ventricosum</name>
    <name type="common">Abyssinian banana</name>
    <name type="synonym">Musa ensete</name>
    <dbReference type="NCBI Taxonomy" id="4639"/>
    <lineage>
        <taxon>Eukaryota</taxon>
        <taxon>Viridiplantae</taxon>
        <taxon>Streptophyta</taxon>
        <taxon>Embryophyta</taxon>
        <taxon>Tracheophyta</taxon>
        <taxon>Spermatophyta</taxon>
        <taxon>Magnoliopsida</taxon>
        <taxon>Liliopsida</taxon>
        <taxon>Zingiberales</taxon>
        <taxon>Musaceae</taxon>
        <taxon>Ensete</taxon>
    </lineage>
</organism>
<dbReference type="Proteomes" id="UP001222027">
    <property type="component" value="Unassembled WGS sequence"/>
</dbReference>
<dbReference type="EMBL" id="JAQQAF010000004">
    <property type="protein sequence ID" value="KAJ8490364.1"/>
    <property type="molecule type" value="Genomic_DNA"/>
</dbReference>
<dbReference type="AlphaFoldDB" id="A0AAV8QXR1"/>
<proteinExistence type="predicted"/>
<keyword evidence="2" id="KW-1185">Reference proteome</keyword>
<comment type="caution">
    <text evidence="1">The sequence shown here is derived from an EMBL/GenBank/DDBJ whole genome shotgun (WGS) entry which is preliminary data.</text>
</comment>
<reference evidence="1 2" key="1">
    <citation type="submission" date="2022-12" db="EMBL/GenBank/DDBJ databases">
        <title>Chromosome-scale assembly of the Ensete ventricosum genome.</title>
        <authorList>
            <person name="Dussert Y."/>
            <person name="Stocks J."/>
            <person name="Wendawek A."/>
            <person name="Woldeyes F."/>
            <person name="Nichols R.A."/>
            <person name="Borrell J.S."/>
        </authorList>
    </citation>
    <scope>NUCLEOTIDE SEQUENCE [LARGE SCALE GENOMIC DNA]</scope>
    <source>
        <strain evidence="2">cv. Maze</strain>
        <tissue evidence="1">Seeds</tissue>
    </source>
</reference>
<protein>
    <submittedName>
        <fullName evidence="1">Uncharacterized protein</fullName>
    </submittedName>
</protein>
<gene>
    <name evidence="1" type="ORF">OPV22_012085</name>
</gene>